<dbReference type="Gene3D" id="2.30.30.40">
    <property type="entry name" value="SH3 Domains"/>
    <property type="match status" value="3"/>
</dbReference>
<dbReference type="CDD" id="cd11782">
    <property type="entry name" value="SH3_Sorbs_2"/>
    <property type="match status" value="1"/>
</dbReference>
<feature type="compositionally biased region" description="Polar residues" evidence="3">
    <location>
        <begin position="10"/>
        <end position="28"/>
    </location>
</feature>
<evidence type="ECO:0000259" key="4">
    <source>
        <dbReference type="PROSITE" id="PS50002"/>
    </source>
</evidence>
<dbReference type="Pfam" id="PF00018">
    <property type="entry name" value="SH3_1"/>
    <property type="match status" value="1"/>
</dbReference>
<dbReference type="PRINTS" id="PR00499">
    <property type="entry name" value="P67PHOX"/>
</dbReference>
<dbReference type="Proteomes" id="UP000597762">
    <property type="component" value="Unassembled WGS sequence"/>
</dbReference>
<evidence type="ECO:0000313" key="6">
    <source>
        <dbReference type="Proteomes" id="UP000597762"/>
    </source>
</evidence>
<proteinExistence type="predicted"/>
<evidence type="ECO:0000256" key="1">
    <source>
        <dbReference type="ARBA" id="ARBA00022443"/>
    </source>
</evidence>
<dbReference type="InterPro" id="IPR001452">
    <property type="entry name" value="SH3_domain"/>
</dbReference>
<dbReference type="PROSITE" id="PS50002">
    <property type="entry name" value="SH3"/>
    <property type="match status" value="2"/>
</dbReference>
<dbReference type="SMART" id="SM00326">
    <property type="entry name" value="SH3"/>
    <property type="match status" value="2"/>
</dbReference>
<feature type="region of interest" description="Disordered" evidence="3">
    <location>
        <begin position="58"/>
        <end position="87"/>
    </location>
</feature>
<dbReference type="SUPFAM" id="SSF50044">
    <property type="entry name" value="SH3-domain"/>
    <property type="match status" value="3"/>
</dbReference>
<gene>
    <name evidence="5" type="ORF">SPHA_30450</name>
</gene>
<organism evidence="5 6">
    <name type="scientific">Acanthosepion pharaonis</name>
    <name type="common">Pharaoh cuttlefish</name>
    <name type="synonym">Sepia pharaonis</name>
    <dbReference type="NCBI Taxonomy" id="158019"/>
    <lineage>
        <taxon>Eukaryota</taxon>
        <taxon>Metazoa</taxon>
        <taxon>Spiralia</taxon>
        <taxon>Lophotrochozoa</taxon>
        <taxon>Mollusca</taxon>
        <taxon>Cephalopoda</taxon>
        <taxon>Coleoidea</taxon>
        <taxon>Decapodiformes</taxon>
        <taxon>Sepiida</taxon>
        <taxon>Sepiina</taxon>
        <taxon>Sepiidae</taxon>
        <taxon>Acanthosepion</taxon>
    </lineage>
</organism>
<dbReference type="CDD" id="cd11781">
    <property type="entry name" value="SH3_Sorbs_1"/>
    <property type="match status" value="1"/>
</dbReference>
<dbReference type="PANTHER" id="PTHR14167">
    <property type="entry name" value="SH3 DOMAIN-CONTAINING"/>
    <property type="match status" value="1"/>
</dbReference>
<name>A0A812CBP3_ACAPH</name>
<evidence type="ECO:0000313" key="5">
    <source>
        <dbReference type="EMBL" id="CAE1256922.1"/>
    </source>
</evidence>
<reference evidence="5" key="1">
    <citation type="submission" date="2021-01" db="EMBL/GenBank/DDBJ databases">
        <authorList>
            <person name="Li R."/>
            <person name="Bekaert M."/>
        </authorList>
    </citation>
    <scope>NUCLEOTIDE SEQUENCE</scope>
    <source>
        <strain evidence="5">Farmed</strain>
    </source>
</reference>
<dbReference type="InterPro" id="IPR050384">
    <property type="entry name" value="Endophilin_SH3RF"/>
</dbReference>
<dbReference type="AlphaFoldDB" id="A0A812CBP3"/>
<dbReference type="InterPro" id="IPR036028">
    <property type="entry name" value="SH3-like_dom_sf"/>
</dbReference>
<feature type="region of interest" description="Disordered" evidence="3">
    <location>
        <begin position="1"/>
        <end position="29"/>
    </location>
</feature>
<comment type="caution">
    <text evidence="5">The sequence shown here is derived from an EMBL/GenBank/DDBJ whole genome shotgun (WGS) entry which is preliminary data.</text>
</comment>
<keyword evidence="1 2" id="KW-0728">SH3 domain</keyword>
<dbReference type="OrthoDB" id="19092at2759"/>
<dbReference type="Pfam" id="PF14604">
    <property type="entry name" value="SH3_9"/>
    <property type="match status" value="1"/>
</dbReference>
<keyword evidence="6" id="KW-1185">Reference proteome</keyword>
<feature type="domain" description="SH3" evidence="4">
    <location>
        <begin position="221"/>
        <end position="280"/>
    </location>
</feature>
<dbReference type="EMBL" id="CAHIKZ030001224">
    <property type="protein sequence ID" value="CAE1256922.1"/>
    <property type="molecule type" value="Genomic_DNA"/>
</dbReference>
<feature type="domain" description="SH3" evidence="4">
    <location>
        <begin position="152"/>
        <end position="211"/>
    </location>
</feature>
<evidence type="ECO:0000256" key="2">
    <source>
        <dbReference type="PROSITE-ProRule" id="PRU00192"/>
    </source>
</evidence>
<dbReference type="PANTHER" id="PTHR14167:SF116">
    <property type="entry name" value="CAP, ISOFORM AC"/>
    <property type="match status" value="1"/>
</dbReference>
<accession>A0A812CBP3</accession>
<feature type="region of interest" description="Disordered" evidence="3">
    <location>
        <begin position="310"/>
        <end position="334"/>
    </location>
</feature>
<sequence length="474" mass="53879">MNVYPGSTKPAVQSSYQHRPTTTSSHPSWSFLDETIDMLHTPRFLRNSSASKQLFAKEGHEYRHQTSDVKRPPPTEKEKRRKEEEEAYRKKRLEQLYDEERRRKKILEEADLEARRHCDVFSPTQKSPIPLDRFEESMTTLSVPPERRRGFQIQGKAKVLYHFSAQNPKELSLRKGDIVYLHRQLDKNWFEGERHGRVGIFPVNYVEVLTTIEAARAAALQAEGQARAKYNFVAQTSVELTLRKGELVVLLRKVDENWYEGRTGSRQGIFPISYVEVIRQPSTPLITPAPSVICTPMTATPEMLSPVGYDAPTPPPQPSPSAFHYQRSGYSSRVQSPPAIVPTMANQSRSAAPSSLQSPASVDGITMDMAFSPKMKQSPLFHRKSMSPTGIKTQTSQDVITVTKTHTAVSDDDLALTKYRAIYAYKPQNEDELELWEGDEVYGVLEYLGLSLEIMCNLYDSTTLKKNIKTRNQL</sequence>
<evidence type="ECO:0000256" key="3">
    <source>
        <dbReference type="SAM" id="MobiDB-lite"/>
    </source>
</evidence>
<protein>
    <submittedName>
        <fullName evidence="5">SORBS1</fullName>
    </submittedName>
</protein>